<keyword evidence="1" id="KW-0472">Membrane</keyword>
<dbReference type="Proteomes" id="UP001222958">
    <property type="component" value="Unassembled WGS sequence"/>
</dbReference>
<organism evidence="2 3">
    <name type="scientific">Clostridium perfringens</name>
    <dbReference type="NCBI Taxonomy" id="1502"/>
    <lineage>
        <taxon>Bacteria</taxon>
        <taxon>Bacillati</taxon>
        <taxon>Bacillota</taxon>
        <taxon>Clostridia</taxon>
        <taxon>Eubacteriales</taxon>
        <taxon>Clostridiaceae</taxon>
        <taxon>Clostridium</taxon>
    </lineage>
</organism>
<dbReference type="RefSeq" id="WP_279857207.1">
    <property type="nucleotide sequence ID" value="NZ_JARVUX010000002.1"/>
</dbReference>
<gene>
    <name evidence="2" type="ORF">QDQ28_05625</name>
</gene>
<dbReference type="AlphaFoldDB" id="A0AAP4A5J2"/>
<proteinExistence type="predicted"/>
<comment type="caution">
    <text evidence="2">The sequence shown here is derived from an EMBL/GenBank/DDBJ whole genome shotgun (WGS) entry which is preliminary data.</text>
</comment>
<evidence type="ECO:0000256" key="1">
    <source>
        <dbReference type="SAM" id="Phobius"/>
    </source>
</evidence>
<dbReference type="EMBL" id="JARVUX010000002">
    <property type="protein sequence ID" value="MDH2335662.1"/>
    <property type="molecule type" value="Genomic_DNA"/>
</dbReference>
<keyword evidence="1" id="KW-1133">Transmembrane helix</keyword>
<protein>
    <submittedName>
        <fullName evidence="2">Uncharacterized protein</fullName>
    </submittedName>
</protein>
<keyword evidence="1" id="KW-0812">Transmembrane</keyword>
<feature type="transmembrane region" description="Helical" evidence="1">
    <location>
        <begin position="12"/>
        <end position="30"/>
    </location>
</feature>
<name>A0AAP4A5J2_CLOPF</name>
<evidence type="ECO:0000313" key="3">
    <source>
        <dbReference type="Proteomes" id="UP001222958"/>
    </source>
</evidence>
<evidence type="ECO:0000313" key="2">
    <source>
        <dbReference type="EMBL" id="MDH2335662.1"/>
    </source>
</evidence>
<sequence length="173" mass="20083">MWSKKTHQIANYISLILVSGLSLLTIIYLLDLGLMGKLLTLVIVSIFIRISYFYLMQKLKVLLKPKKKVKEQHITKVKAEPSLDMQQQFLIDLKCQASQLFKVAIQSQKLNRAEIISIKDYLKNNIDDSTLTNKKYSNEAHCIYSYLKSEYIDENTLNCVIKNIFIFTNRKTA</sequence>
<accession>A0AAP4A5J2</accession>
<reference evidence="2" key="1">
    <citation type="submission" date="2023-04" db="EMBL/GenBank/DDBJ databases">
        <title>Epidemiological investigation of Clostridium perfringens isolated from cattle.</title>
        <authorList>
            <person name="Tian R."/>
        </authorList>
    </citation>
    <scope>NUCLEOTIDE SEQUENCE</scope>
    <source>
        <strain evidence="2">ZWCP172</strain>
    </source>
</reference>
<feature type="transmembrane region" description="Helical" evidence="1">
    <location>
        <begin position="36"/>
        <end position="55"/>
    </location>
</feature>